<feature type="domain" description="Pyrrolo-quinoline quinone repeat" evidence="3">
    <location>
        <begin position="122"/>
        <end position="269"/>
    </location>
</feature>
<keyword evidence="2" id="KW-0812">Transmembrane</keyword>
<dbReference type="InterPro" id="IPR002372">
    <property type="entry name" value="PQQ_rpt_dom"/>
</dbReference>
<dbReference type="SUPFAM" id="SSF50998">
    <property type="entry name" value="Quinoprotein alcohol dehydrogenase-like"/>
    <property type="match status" value="1"/>
</dbReference>
<keyword evidence="6" id="KW-1185">Reference proteome</keyword>
<dbReference type="EMBL" id="NTHN02000032">
    <property type="protein sequence ID" value="MCT4371823.1"/>
    <property type="molecule type" value="Genomic_DNA"/>
</dbReference>
<accession>A0A2A3JWX9</accession>
<evidence type="ECO:0000313" key="4">
    <source>
        <dbReference type="EMBL" id="MCT4371823.1"/>
    </source>
</evidence>
<proteinExistence type="predicted"/>
<dbReference type="EMBL" id="NTHN01000145">
    <property type="protein sequence ID" value="PBD19327.1"/>
    <property type="molecule type" value="Genomic_DNA"/>
</dbReference>
<dbReference type="SMART" id="SM00564">
    <property type="entry name" value="PQQ"/>
    <property type="match status" value="1"/>
</dbReference>
<feature type="compositionally biased region" description="Basic and acidic residues" evidence="1">
    <location>
        <begin position="344"/>
        <end position="373"/>
    </location>
</feature>
<protein>
    <submittedName>
        <fullName evidence="4">PQQ-binding-like beta-propeller repeat protein</fullName>
    </submittedName>
</protein>
<comment type="caution">
    <text evidence="5">The sequence shown here is derived from an EMBL/GenBank/DDBJ whole genome shotgun (WGS) entry which is preliminary data.</text>
</comment>
<dbReference type="Proteomes" id="UP000217448">
    <property type="component" value="Unassembled WGS sequence"/>
</dbReference>
<keyword evidence="2" id="KW-0472">Membrane</keyword>
<reference evidence="5" key="1">
    <citation type="submission" date="2017-09" db="EMBL/GenBank/DDBJ databases">
        <title>Yangia sp. SAOS 153D whole genome sequencing.</title>
        <authorList>
            <person name="Verma A."/>
            <person name="Krishnamurthi S."/>
        </authorList>
    </citation>
    <scope>NUCLEOTIDE SEQUENCE [LARGE SCALE GENOMIC DNA]</scope>
    <source>
        <strain evidence="5">SAOS 153D</strain>
    </source>
</reference>
<keyword evidence="2" id="KW-1133">Transmembrane helix</keyword>
<evidence type="ECO:0000313" key="6">
    <source>
        <dbReference type="Proteomes" id="UP000217448"/>
    </source>
</evidence>
<dbReference type="Gene3D" id="2.140.10.10">
    <property type="entry name" value="Quinoprotein alcohol dehydrogenase-like superfamily"/>
    <property type="match status" value="1"/>
</dbReference>
<feature type="compositionally biased region" description="Basic and acidic residues" evidence="1">
    <location>
        <begin position="322"/>
        <end position="334"/>
    </location>
</feature>
<evidence type="ECO:0000256" key="1">
    <source>
        <dbReference type="SAM" id="MobiDB-lite"/>
    </source>
</evidence>
<evidence type="ECO:0000256" key="2">
    <source>
        <dbReference type="SAM" id="Phobius"/>
    </source>
</evidence>
<dbReference type="Pfam" id="PF01011">
    <property type="entry name" value="PQQ"/>
    <property type="match status" value="1"/>
</dbReference>
<dbReference type="AlphaFoldDB" id="A0A2A3JWX9"/>
<feature type="transmembrane region" description="Helical" evidence="2">
    <location>
        <begin position="45"/>
        <end position="65"/>
    </location>
</feature>
<evidence type="ECO:0000313" key="5">
    <source>
        <dbReference type="EMBL" id="PBD19327.1"/>
    </source>
</evidence>
<organism evidence="5">
    <name type="scientific">Alloyangia mangrovi</name>
    <dbReference type="NCBI Taxonomy" id="1779329"/>
    <lineage>
        <taxon>Bacteria</taxon>
        <taxon>Pseudomonadati</taxon>
        <taxon>Pseudomonadota</taxon>
        <taxon>Alphaproteobacteria</taxon>
        <taxon>Rhodobacterales</taxon>
        <taxon>Roseobacteraceae</taxon>
        <taxon>Alloyangia</taxon>
    </lineage>
</organism>
<feature type="transmembrane region" description="Helical" evidence="2">
    <location>
        <begin position="12"/>
        <end position="30"/>
    </location>
</feature>
<dbReference type="RefSeq" id="WP_095882128.1">
    <property type="nucleotide sequence ID" value="NZ_NTHN02000032.1"/>
</dbReference>
<feature type="region of interest" description="Disordered" evidence="1">
    <location>
        <begin position="322"/>
        <end position="373"/>
    </location>
</feature>
<dbReference type="InterPro" id="IPR011047">
    <property type="entry name" value="Quinoprotein_ADH-like_sf"/>
</dbReference>
<gene>
    <name evidence="4" type="ORF">CLG85_016465</name>
    <name evidence="5" type="ORF">CLG85_10000</name>
</gene>
<dbReference type="OrthoDB" id="9794322at2"/>
<reference evidence="4" key="3">
    <citation type="submission" date="2024-05" db="EMBL/GenBank/DDBJ databases">
        <title>Yangia mangrovi SAOS 153D genome.</title>
        <authorList>
            <person name="Verma A."/>
            <person name="Pal Y."/>
            <person name="Sundharam S."/>
            <person name="Bisht B."/>
            <person name="Srinivasan K."/>
        </authorList>
    </citation>
    <scope>NUCLEOTIDE SEQUENCE</scope>
    <source>
        <strain evidence="4">SAOS 153D</strain>
    </source>
</reference>
<feature type="transmembrane region" description="Helical" evidence="2">
    <location>
        <begin position="77"/>
        <end position="95"/>
    </location>
</feature>
<evidence type="ECO:0000259" key="3">
    <source>
        <dbReference type="Pfam" id="PF01011"/>
    </source>
</evidence>
<dbReference type="InterPro" id="IPR018391">
    <property type="entry name" value="PQQ_b-propeller_rpt"/>
</dbReference>
<reference evidence="6" key="2">
    <citation type="submission" date="2023-07" db="EMBL/GenBank/DDBJ databases">
        <title>Yangia mangrovi SAOS 153D genome.</title>
        <authorList>
            <person name="Verma A."/>
            <person name="Pal Y."/>
            <person name="Sundharam S."/>
            <person name="Bisht B."/>
            <person name="Srinivasan K."/>
        </authorList>
    </citation>
    <scope>NUCLEOTIDE SEQUENCE [LARGE SCALE GENOMIC DNA]</scope>
    <source>
        <strain evidence="6">SAOS 153D</strain>
    </source>
</reference>
<sequence>MLVSAVLTFRGRTAGLTLYLGVFAGTLLWALRETGLHFWPLVPRLVAPVFLAGVALLLLPAARCVEGKPACTRGARLGGAGMLAVFAAFFALMFVPHDVIRNKVTLEPGEISATTEASGQNWSAWGKTGEGLRYSTAEQITPENVGELEIAWTARTGFIADQSESKQDQNTPLYVDGTLFQCAAGSQVTALDGTTGEIKWQFDPEGQSPFWKRCRTVAYHASTPGDACGPRIVMSTTDMRLISLKASDGSLCETFGDGGTVDLAEGIGQISVLDRRDGTPINPVEERPVPQAATEVAGEYYAKTQPYSPQMAVIGGELAQRETDVGRDADRPDALPDPLQAGELRGRLHPADHREDHRLPGQQRRDELGQSFL</sequence>
<name>A0A2A3JWX9_9RHOB</name>